<evidence type="ECO:0000313" key="1">
    <source>
        <dbReference type="EMBL" id="WPL16589.1"/>
    </source>
</evidence>
<evidence type="ECO:0000313" key="2">
    <source>
        <dbReference type="Proteomes" id="UP001432180"/>
    </source>
</evidence>
<name>A0ABZ0S8I8_9GAMM</name>
<protein>
    <submittedName>
        <fullName evidence="1">Uncharacterized protein</fullName>
    </submittedName>
</protein>
<accession>A0ABZ0S8I8</accession>
<proteinExistence type="predicted"/>
<reference evidence="1 2" key="1">
    <citation type="journal article" date="2023" name="Microorganisms">
        <title>Thiorhodovibrio frisius and Trv. litoralis spp. nov., Two Novel Members from a Clade of Fastidious Purple Sulfur Bacteria That Exhibit Unique Red-Shifted Light-Harvesting Capabilities.</title>
        <authorList>
            <person name="Methner A."/>
            <person name="Kuzyk S.B."/>
            <person name="Petersen J."/>
            <person name="Bauer S."/>
            <person name="Brinkmann H."/>
            <person name="Sichau K."/>
            <person name="Wanner G."/>
            <person name="Wolf J."/>
            <person name="Neumann-Schaal M."/>
            <person name="Henke P."/>
            <person name="Tank M."/>
            <person name="Sproer C."/>
            <person name="Bunk B."/>
            <person name="Overmann J."/>
        </authorList>
    </citation>
    <scope>NUCLEOTIDE SEQUENCE [LARGE SCALE GENOMIC DNA]</scope>
    <source>
        <strain evidence="1 2">DSM 6702</strain>
    </source>
</reference>
<organism evidence="1 2">
    <name type="scientific">Thiorhodovibrio winogradskyi</name>
    <dbReference type="NCBI Taxonomy" id="77007"/>
    <lineage>
        <taxon>Bacteria</taxon>
        <taxon>Pseudomonadati</taxon>
        <taxon>Pseudomonadota</taxon>
        <taxon>Gammaproteobacteria</taxon>
        <taxon>Chromatiales</taxon>
        <taxon>Chromatiaceae</taxon>
        <taxon>Thiorhodovibrio</taxon>
    </lineage>
</organism>
<dbReference type="Proteomes" id="UP001432180">
    <property type="component" value="Chromosome"/>
</dbReference>
<sequence>MPLALITALATQQTNDPLSSDFSDWKKTMSKKSHAKGEALTQCWDALDDYGRSLACIAFGLLGAQDAAERLWSFFLQTRAS</sequence>
<dbReference type="EMBL" id="CP121472">
    <property type="protein sequence ID" value="WPL16589.1"/>
    <property type="molecule type" value="Genomic_DNA"/>
</dbReference>
<keyword evidence="2" id="KW-1185">Reference proteome</keyword>
<gene>
    <name evidence="1" type="ORF">Thiowin_01556</name>
</gene>